<feature type="domain" description="LD-carboxypeptidase C-terminal" evidence="8">
    <location>
        <begin position="199"/>
        <end position="314"/>
    </location>
</feature>
<sequence>MMRIRNLLLVLLLITANMISGAEKQQIIIPEGLKPGDTIGLIAPANYKGTSADAEVEYLMNRGFNVVYGRSFDSVWYGFGGTDEVRAKDINDMFANKQIKAIFAIRGGYGTIRLVDKLDYDLIKKNPKIFSGYSDITTLLIAINEKTGLVTYHGPMSSNFKDIPVVTESSFDKTFINKESLNLAEFDSEYFVLKGGKGEGQITGGNLSLVIASLGTEYEINTDGKILFIEEVNEPTYRVDRMLKQLKLAGKLKNIKGVLLGDFKNAKRAEPGDMSLEDVFEDNFGKMKVPVISGLKSGHVRPFITIPIGAKAKIDTYKNEIIIEQSVK</sequence>
<dbReference type="GO" id="GO:0004180">
    <property type="term" value="F:carboxypeptidase activity"/>
    <property type="evidence" value="ECO:0007669"/>
    <property type="project" value="UniProtKB-KW"/>
</dbReference>
<keyword evidence="2 9" id="KW-0121">Carboxypeptidase</keyword>
<dbReference type="InterPro" id="IPR029062">
    <property type="entry name" value="Class_I_gatase-like"/>
</dbReference>
<dbReference type="GO" id="GO:0008236">
    <property type="term" value="F:serine-type peptidase activity"/>
    <property type="evidence" value="ECO:0007669"/>
    <property type="project" value="UniProtKB-KW"/>
</dbReference>
<keyword evidence="4" id="KW-0378">Hydrolase</keyword>
<dbReference type="RefSeq" id="WP_081724158.1">
    <property type="nucleotide sequence ID" value="NZ_AP019822.1"/>
</dbReference>
<dbReference type="OrthoDB" id="9807329at2"/>
<dbReference type="Pfam" id="PF02016">
    <property type="entry name" value="Peptidase_S66"/>
    <property type="match status" value="1"/>
</dbReference>
<reference evidence="9 10" key="1">
    <citation type="submission" date="2019-07" db="EMBL/GenBank/DDBJ databases">
        <title>Complete Genome Sequence of Leptotrichia goodfellowii Strain JCM 16774.</title>
        <authorList>
            <person name="Watanabe S."/>
            <person name="Cui L."/>
        </authorList>
    </citation>
    <scope>NUCLEOTIDE SEQUENCE [LARGE SCALE GENOMIC DNA]</scope>
    <source>
        <strain evidence="9 10">JCM16774</strain>
    </source>
</reference>
<dbReference type="PIRSF" id="PIRSF028757">
    <property type="entry name" value="LD-carboxypeptidase"/>
    <property type="match status" value="1"/>
</dbReference>
<keyword evidence="3" id="KW-0645">Protease</keyword>
<dbReference type="EMBL" id="AP019822">
    <property type="protein sequence ID" value="BBM35340.1"/>
    <property type="molecule type" value="Genomic_DNA"/>
</dbReference>
<comment type="similarity">
    <text evidence="1">Belongs to the peptidase S66 family.</text>
</comment>
<feature type="active site" description="Nucleophile" evidence="6">
    <location>
        <position position="134"/>
    </location>
</feature>
<proteinExistence type="inferred from homology"/>
<feature type="active site" description="Charge relay system" evidence="6">
    <location>
        <position position="230"/>
    </location>
</feature>
<organism evidence="9 10">
    <name type="scientific">Pseudoleptotrichia goodfellowii</name>
    <dbReference type="NCBI Taxonomy" id="157692"/>
    <lineage>
        <taxon>Bacteria</taxon>
        <taxon>Fusobacteriati</taxon>
        <taxon>Fusobacteriota</taxon>
        <taxon>Fusobacteriia</taxon>
        <taxon>Fusobacteriales</taxon>
        <taxon>Leptotrichiaceae</taxon>
        <taxon>Pseudoleptotrichia</taxon>
    </lineage>
</organism>
<dbReference type="Pfam" id="PF17676">
    <property type="entry name" value="Peptidase_S66C"/>
    <property type="match status" value="1"/>
</dbReference>
<dbReference type="SUPFAM" id="SSF141986">
    <property type="entry name" value="LD-carboxypeptidase A C-terminal domain-like"/>
    <property type="match status" value="1"/>
</dbReference>
<dbReference type="STRING" id="714315.GCA_000516535_00261"/>
<evidence type="ECO:0000313" key="10">
    <source>
        <dbReference type="Proteomes" id="UP000321606"/>
    </source>
</evidence>
<protein>
    <submittedName>
        <fullName evidence="9">Peptidase U61 LD-carboxypeptidase A</fullName>
    </submittedName>
</protein>
<dbReference type="Gene3D" id="3.40.50.10740">
    <property type="entry name" value="Class I glutamine amidotransferase-like"/>
    <property type="match status" value="1"/>
</dbReference>
<dbReference type="InterPro" id="IPR027478">
    <property type="entry name" value="LdcA_N"/>
</dbReference>
<evidence type="ECO:0000256" key="3">
    <source>
        <dbReference type="ARBA" id="ARBA00022670"/>
    </source>
</evidence>
<evidence type="ECO:0000313" key="9">
    <source>
        <dbReference type="EMBL" id="BBM35340.1"/>
    </source>
</evidence>
<feature type="domain" description="LD-carboxypeptidase N-terminal" evidence="7">
    <location>
        <begin position="39"/>
        <end position="154"/>
    </location>
</feature>
<evidence type="ECO:0000256" key="6">
    <source>
        <dbReference type="PIRSR" id="PIRSR028757-1"/>
    </source>
</evidence>
<evidence type="ECO:0000259" key="7">
    <source>
        <dbReference type="Pfam" id="PF02016"/>
    </source>
</evidence>
<dbReference type="InterPro" id="IPR027461">
    <property type="entry name" value="Carboxypeptidase_A_C_sf"/>
</dbReference>
<dbReference type="AlphaFoldDB" id="A0A510J7S0"/>
<evidence type="ECO:0000256" key="4">
    <source>
        <dbReference type="ARBA" id="ARBA00022801"/>
    </source>
</evidence>
<evidence type="ECO:0000256" key="2">
    <source>
        <dbReference type="ARBA" id="ARBA00022645"/>
    </source>
</evidence>
<accession>A0A510J7S0</accession>
<dbReference type="InterPro" id="IPR040449">
    <property type="entry name" value="Peptidase_S66_N"/>
</dbReference>
<dbReference type="PANTHER" id="PTHR30237:SF2">
    <property type="entry name" value="MUREIN TETRAPEPTIDE CARBOXYPEPTIDASE"/>
    <property type="match status" value="1"/>
</dbReference>
<dbReference type="InterPro" id="IPR003507">
    <property type="entry name" value="S66_fam"/>
</dbReference>
<dbReference type="Gene3D" id="3.50.30.60">
    <property type="entry name" value="LD-carboxypeptidase A C-terminal domain-like"/>
    <property type="match status" value="1"/>
</dbReference>
<dbReference type="GO" id="GO:0006508">
    <property type="term" value="P:proteolysis"/>
    <property type="evidence" value="ECO:0007669"/>
    <property type="project" value="UniProtKB-KW"/>
</dbReference>
<gene>
    <name evidence="9" type="ORF">JCM16774_0247</name>
</gene>
<dbReference type="SUPFAM" id="SSF52317">
    <property type="entry name" value="Class I glutamine amidotransferase-like"/>
    <property type="match status" value="1"/>
</dbReference>
<dbReference type="Proteomes" id="UP000321606">
    <property type="component" value="Chromosome"/>
</dbReference>
<dbReference type="PANTHER" id="PTHR30237">
    <property type="entry name" value="MURAMOYLTETRAPEPTIDE CARBOXYPEPTIDASE"/>
    <property type="match status" value="1"/>
</dbReference>
<evidence type="ECO:0000256" key="1">
    <source>
        <dbReference type="ARBA" id="ARBA00010233"/>
    </source>
</evidence>
<dbReference type="KEGG" id="lgo:JCM16774_0247"/>
<keyword evidence="5" id="KW-0720">Serine protease</keyword>
<feature type="active site" description="Charge relay system" evidence="6">
    <location>
        <position position="299"/>
    </location>
</feature>
<dbReference type="InterPro" id="IPR040921">
    <property type="entry name" value="Peptidase_S66C"/>
</dbReference>
<evidence type="ECO:0000259" key="8">
    <source>
        <dbReference type="Pfam" id="PF17676"/>
    </source>
</evidence>
<evidence type="ECO:0000256" key="5">
    <source>
        <dbReference type="ARBA" id="ARBA00022825"/>
    </source>
</evidence>
<dbReference type="CDD" id="cd07025">
    <property type="entry name" value="Peptidase_S66"/>
    <property type="match status" value="1"/>
</dbReference>
<name>A0A510J7S0_9FUSO</name>